<dbReference type="GeneID" id="7445589"/>
<feature type="region of interest" description="Disordered" evidence="1">
    <location>
        <begin position="227"/>
        <end position="270"/>
    </location>
</feature>
<dbReference type="HOGENOM" id="CLU_535880_0_0_1"/>
<feature type="region of interest" description="Disordered" evidence="1">
    <location>
        <begin position="289"/>
        <end position="382"/>
    </location>
</feature>
<accession>B8C6V0</accession>
<evidence type="ECO:0000313" key="3">
    <source>
        <dbReference type="Proteomes" id="UP000001449"/>
    </source>
</evidence>
<dbReference type="RefSeq" id="XP_002291783.1">
    <property type="nucleotide sequence ID" value="XM_002291747.1"/>
</dbReference>
<feature type="compositionally biased region" description="Basic and acidic residues" evidence="1">
    <location>
        <begin position="1"/>
        <end position="19"/>
    </location>
</feature>
<feature type="compositionally biased region" description="Low complexity" evidence="1">
    <location>
        <begin position="20"/>
        <end position="35"/>
    </location>
</feature>
<dbReference type="AlphaFoldDB" id="B8C6V0"/>
<gene>
    <name evidence="2" type="ORF">THAPSDRAFT_7554</name>
</gene>
<dbReference type="PaxDb" id="35128-Thaps7554"/>
<feature type="region of interest" description="Disordered" evidence="1">
    <location>
        <begin position="155"/>
        <end position="193"/>
    </location>
</feature>
<evidence type="ECO:0000256" key="1">
    <source>
        <dbReference type="SAM" id="MobiDB-lite"/>
    </source>
</evidence>
<dbReference type="Proteomes" id="UP000001449">
    <property type="component" value="Chromosome 8"/>
</dbReference>
<name>B8C6V0_THAPS</name>
<evidence type="ECO:0000313" key="2">
    <source>
        <dbReference type="EMBL" id="EED90634.1"/>
    </source>
</evidence>
<feature type="region of interest" description="Disordered" evidence="1">
    <location>
        <begin position="1"/>
        <end position="143"/>
    </location>
</feature>
<organism evidence="2 3">
    <name type="scientific">Thalassiosira pseudonana</name>
    <name type="common">Marine diatom</name>
    <name type="synonym">Cyclotella nana</name>
    <dbReference type="NCBI Taxonomy" id="35128"/>
    <lineage>
        <taxon>Eukaryota</taxon>
        <taxon>Sar</taxon>
        <taxon>Stramenopiles</taxon>
        <taxon>Ochrophyta</taxon>
        <taxon>Bacillariophyta</taxon>
        <taxon>Coscinodiscophyceae</taxon>
        <taxon>Thalassiosirophycidae</taxon>
        <taxon>Thalassiosirales</taxon>
        <taxon>Thalassiosiraceae</taxon>
        <taxon>Thalassiosira</taxon>
    </lineage>
</organism>
<dbReference type="InParanoid" id="B8C6V0"/>
<reference evidence="2 3" key="1">
    <citation type="journal article" date="2004" name="Science">
        <title>The genome of the diatom Thalassiosira pseudonana: ecology, evolution, and metabolism.</title>
        <authorList>
            <person name="Armbrust E.V."/>
            <person name="Berges J.A."/>
            <person name="Bowler C."/>
            <person name="Green B.R."/>
            <person name="Martinez D."/>
            <person name="Putnam N.H."/>
            <person name="Zhou S."/>
            <person name="Allen A.E."/>
            <person name="Apt K.E."/>
            <person name="Bechner M."/>
            <person name="Brzezinski M.A."/>
            <person name="Chaal B.K."/>
            <person name="Chiovitti A."/>
            <person name="Davis A.K."/>
            <person name="Demarest M.S."/>
            <person name="Detter J.C."/>
            <person name="Glavina T."/>
            <person name="Goodstein D."/>
            <person name="Hadi M.Z."/>
            <person name="Hellsten U."/>
            <person name="Hildebrand M."/>
            <person name="Jenkins B.D."/>
            <person name="Jurka J."/>
            <person name="Kapitonov V.V."/>
            <person name="Kroger N."/>
            <person name="Lau W.W."/>
            <person name="Lane T.W."/>
            <person name="Larimer F.W."/>
            <person name="Lippmeier J.C."/>
            <person name="Lucas S."/>
            <person name="Medina M."/>
            <person name="Montsant A."/>
            <person name="Obornik M."/>
            <person name="Parker M.S."/>
            <person name="Palenik B."/>
            <person name="Pazour G.J."/>
            <person name="Richardson P.M."/>
            <person name="Rynearson T.A."/>
            <person name="Saito M.A."/>
            <person name="Schwartz D.C."/>
            <person name="Thamatrakoln K."/>
            <person name="Valentin K."/>
            <person name="Vardi A."/>
            <person name="Wilkerson F.P."/>
            <person name="Rokhsar D.S."/>
        </authorList>
    </citation>
    <scope>NUCLEOTIDE SEQUENCE [LARGE SCALE GENOMIC DNA]</scope>
    <source>
        <strain evidence="2 3">CCMP1335</strain>
    </source>
</reference>
<protein>
    <submittedName>
        <fullName evidence="2">Uncharacterized protein</fullName>
    </submittedName>
</protein>
<dbReference type="KEGG" id="tps:THAPSDRAFT_7554"/>
<dbReference type="EMBL" id="CM000644">
    <property type="protein sequence ID" value="EED90634.1"/>
    <property type="molecule type" value="Genomic_DNA"/>
</dbReference>
<keyword evidence="3" id="KW-1185">Reference proteome</keyword>
<dbReference type="eggNOG" id="ENOG502RR99">
    <property type="taxonomic scope" value="Eukaryota"/>
</dbReference>
<feature type="compositionally biased region" description="Polar residues" evidence="1">
    <location>
        <begin position="340"/>
        <end position="350"/>
    </location>
</feature>
<proteinExistence type="predicted"/>
<sequence length="509" mass="54399">MSRQGKQADLRRRMVEARQKLLSTSSQPQTQQLDGAGDGGDDMAADSGLKRPAVPSGGGGILKKPKYAPVSLTMTATDDVDGGKPEEVANKPNALGSLMGGYSSSDEDEGAETNDKPAADTTVETASKPSASEKIIASKKPKSARFNLQVVEERIISDDVGGNELQKGPFEGSDKSTHEGGNGNTSKEDISDEVWDEFNALLDDDDGGAGANKDDIESANLKQLQAMSKAGNFGEEDVVATDATEPKKKKKKRKKDSTTQNNMYDNEAIANVEQASYEARLARLMLLKSKRNKNKATTGRDNGDPLVEACGDFYDPSLAFQVGGDEQDDENDAELKDVRSTQVTTESNATVLPKSPTAEEGENSTEDSAGSEMSPKDSDPSGLLEALSFEFISSKDLSNTTSGSSSPSDLDLKYMFEGSSALAMHALDNMAAIRPTAADVIWRRLNVPIRDLSSVTNPSTSTSPSSRCCPRLSVLRGKPADGTVGDINAPTIPWVRQRDKMNRIAIMLE</sequence>
<reference evidence="2 3" key="2">
    <citation type="journal article" date="2008" name="Nature">
        <title>The Phaeodactylum genome reveals the evolutionary history of diatom genomes.</title>
        <authorList>
            <person name="Bowler C."/>
            <person name="Allen A.E."/>
            <person name="Badger J.H."/>
            <person name="Grimwood J."/>
            <person name="Jabbari K."/>
            <person name="Kuo A."/>
            <person name="Maheswari U."/>
            <person name="Martens C."/>
            <person name="Maumus F."/>
            <person name="Otillar R.P."/>
            <person name="Rayko E."/>
            <person name="Salamov A."/>
            <person name="Vandepoele K."/>
            <person name="Beszteri B."/>
            <person name="Gruber A."/>
            <person name="Heijde M."/>
            <person name="Katinka M."/>
            <person name="Mock T."/>
            <person name="Valentin K."/>
            <person name="Verret F."/>
            <person name="Berges J.A."/>
            <person name="Brownlee C."/>
            <person name="Cadoret J.P."/>
            <person name="Chiovitti A."/>
            <person name="Choi C.J."/>
            <person name="Coesel S."/>
            <person name="De Martino A."/>
            <person name="Detter J.C."/>
            <person name="Durkin C."/>
            <person name="Falciatore A."/>
            <person name="Fournet J."/>
            <person name="Haruta M."/>
            <person name="Huysman M.J."/>
            <person name="Jenkins B.D."/>
            <person name="Jiroutova K."/>
            <person name="Jorgensen R.E."/>
            <person name="Joubert Y."/>
            <person name="Kaplan A."/>
            <person name="Kroger N."/>
            <person name="Kroth P.G."/>
            <person name="La Roche J."/>
            <person name="Lindquist E."/>
            <person name="Lommer M."/>
            <person name="Martin-Jezequel V."/>
            <person name="Lopez P.J."/>
            <person name="Lucas S."/>
            <person name="Mangogna M."/>
            <person name="McGinnis K."/>
            <person name="Medlin L.K."/>
            <person name="Montsant A."/>
            <person name="Oudot-Le Secq M.P."/>
            <person name="Napoli C."/>
            <person name="Obornik M."/>
            <person name="Parker M.S."/>
            <person name="Petit J.L."/>
            <person name="Porcel B.M."/>
            <person name="Poulsen N."/>
            <person name="Robison M."/>
            <person name="Rychlewski L."/>
            <person name="Rynearson T.A."/>
            <person name="Schmutz J."/>
            <person name="Shapiro H."/>
            <person name="Siaut M."/>
            <person name="Stanley M."/>
            <person name="Sussman M.R."/>
            <person name="Taylor A.R."/>
            <person name="Vardi A."/>
            <person name="von Dassow P."/>
            <person name="Vyverman W."/>
            <person name="Willis A."/>
            <person name="Wyrwicz L.S."/>
            <person name="Rokhsar D.S."/>
            <person name="Weissenbach J."/>
            <person name="Armbrust E.V."/>
            <person name="Green B.R."/>
            <person name="Van de Peer Y."/>
            <person name="Grigoriev I.V."/>
        </authorList>
    </citation>
    <scope>NUCLEOTIDE SEQUENCE [LARGE SCALE GENOMIC DNA]</scope>
    <source>
        <strain evidence="2 3">CCMP1335</strain>
    </source>
</reference>